<evidence type="ECO:0000256" key="3">
    <source>
        <dbReference type="SAM" id="Phobius"/>
    </source>
</evidence>
<dbReference type="CDD" id="cd07361">
    <property type="entry name" value="MEMO_like"/>
    <property type="match status" value="1"/>
</dbReference>
<dbReference type="Gene3D" id="3.30.1490.150">
    <property type="entry name" value="Hypothetical protein ph0010, domain 2"/>
    <property type="match status" value="1"/>
</dbReference>
<dbReference type="InterPro" id="IPR027485">
    <property type="entry name" value="AMMECR1_N"/>
</dbReference>
<dbReference type="PANTHER" id="PTHR11060">
    <property type="entry name" value="PROTEIN MEMO1"/>
    <property type="match status" value="1"/>
</dbReference>
<reference evidence="5" key="1">
    <citation type="journal article" date="2020" name="mSystems">
        <title>Genome- and Community-Level Interaction Insights into Carbon Utilization and Element Cycling Functions of Hydrothermarchaeota in Hydrothermal Sediment.</title>
        <authorList>
            <person name="Zhou Z."/>
            <person name="Liu Y."/>
            <person name="Xu W."/>
            <person name="Pan J."/>
            <person name="Luo Z.H."/>
            <person name="Li M."/>
        </authorList>
    </citation>
    <scope>NUCLEOTIDE SEQUENCE [LARGE SCALE GENOMIC DNA]</scope>
    <source>
        <strain evidence="5">SpSt-579</strain>
    </source>
</reference>
<feature type="transmembrane region" description="Helical" evidence="3">
    <location>
        <begin position="201"/>
        <end position="221"/>
    </location>
</feature>
<dbReference type="NCBIfam" id="TIGR00296">
    <property type="entry name" value="TIGR00296 family protein"/>
    <property type="match status" value="1"/>
</dbReference>
<dbReference type="Gene3D" id="3.30.700.20">
    <property type="entry name" value="Hypothetical protein ph0010, domain 1"/>
    <property type="match status" value="1"/>
</dbReference>
<keyword evidence="3" id="KW-0812">Transmembrane</keyword>
<dbReference type="InterPro" id="IPR023473">
    <property type="entry name" value="AMMECR1"/>
</dbReference>
<dbReference type="SUPFAM" id="SSF143447">
    <property type="entry name" value="AMMECR1-like"/>
    <property type="match status" value="1"/>
</dbReference>
<dbReference type="NCBIfam" id="TIGR04335">
    <property type="entry name" value="AmmeMemoSam_A"/>
    <property type="match status" value="1"/>
</dbReference>
<dbReference type="InterPro" id="IPR027623">
    <property type="entry name" value="AmmeMemoSam_A"/>
</dbReference>
<dbReference type="InterPro" id="IPR002733">
    <property type="entry name" value="AMMECR1_domain"/>
</dbReference>
<sequence length="829" mass="95070">MIFSTPSNYFMKLKQPVINRFFVYLPIVVYILFNLGLVFSRGICCADDSQNAEIAKNVATGVGYASTIQDLKSEYNLVFFDPGVGDGFTVIIPASIIIFFMGNNYWTPGLAMVLEWGFVLILMGEVIYRRGLEKRELFMFWAVFLGLCIFIMGWHFEQWYALLGEVPGGLLIALAIFVYFDNFSKKNYILSGMVFSFAANAKFSLALAFFSFLLFLLAFQIRNSKDDKFFKKFEPIFYLLIGFIIPFLVFEVWKFSILGLNGYLENLQEFRTYLSEYGINKNLTLLNRLHNGIVTIVDRFGIYLPLLAIFYFVNLLSFLKINDYFVKYSYFSFLFIIIVFTLIVSFCFIILKEKNEKKPMEKKLIIRKSAVAGSFYPKEKDVLLKKIDHFLTEAKKIDLPYNLRVLIVPHAGIDYSGQVAALGFKQIQKKNYKKIILLGASHHFYFDYAAISSSSFWETPLGKVKIDEDLRQKFFDKKEKIIIDENPHLVEHDLEVELIFLQRVLKEFKILPILVSHPWEELVKNLAKKIAQNFDEETLLIVSTDLSHYPPYQIANQVDKATIDAILTGKRREFEEKIKTLESKNLHGLDTAICGYEAIRIALAFNEQMGGFASRLFFYQNSGDTSGNLAAVVGYASIGFYGILKNNWLSFDDKTKKEALFIARKTLVDYFEKNKITPLPPQSSHLFQKAGVFVTLRKNGKLRGCIGEFEPKPLFTQLQEVVLKSAFFDPRFSPLTKEEVAEIKIEISILSSPKKINDWKKIKLGKHGVIVEGYGRKGVFLPQVAQETGWSLEEFLSHLCVKKAGLSPDCYCDPEVSLLVFEVISFAEK</sequence>
<dbReference type="PANTHER" id="PTHR11060:SF0">
    <property type="entry name" value="PROTEIN MEMO1"/>
    <property type="match status" value="1"/>
</dbReference>
<evidence type="ECO:0000259" key="4">
    <source>
        <dbReference type="PROSITE" id="PS51112"/>
    </source>
</evidence>
<feature type="transmembrane region" description="Helical" evidence="3">
    <location>
        <begin position="236"/>
        <end position="253"/>
    </location>
</feature>
<comment type="similarity">
    <text evidence="1 2">Belongs to the MEMO1 family.</text>
</comment>
<feature type="domain" description="AMMECR1" evidence="4">
    <location>
        <begin position="654"/>
        <end position="829"/>
    </location>
</feature>
<dbReference type="NCBIfam" id="TIGR04336">
    <property type="entry name" value="AmmeMemoSam_B"/>
    <property type="match status" value="1"/>
</dbReference>
<dbReference type="PROSITE" id="PS51112">
    <property type="entry name" value="AMMECR1"/>
    <property type="match status" value="1"/>
</dbReference>
<dbReference type="InterPro" id="IPR002737">
    <property type="entry name" value="MEMO1_fam"/>
</dbReference>
<dbReference type="Pfam" id="PF01871">
    <property type="entry name" value="AMMECR1"/>
    <property type="match status" value="1"/>
</dbReference>
<evidence type="ECO:0000313" key="5">
    <source>
        <dbReference type="EMBL" id="HGT71291.1"/>
    </source>
</evidence>
<organism evidence="5">
    <name type="scientific">candidate division CPR3 bacterium</name>
    <dbReference type="NCBI Taxonomy" id="2268181"/>
    <lineage>
        <taxon>Bacteria</taxon>
        <taxon>Bacteria division CPR3</taxon>
    </lineage>
</organism>
<keyword evidence="3" id="KW-1133">Transmembrane helix</keyword>
<dbReference type="Gene3D" id="3.40.830.10">
    <property type="entry name" value="LigB-like"/>
    <property type="match status" value="1"/>
</dbReference>
<dbReference type="InterPro" id="IPR036071">
    <property type="entry name" value="AMMECR1_dom_sf"/>
</dbReference>
<evidence type="ECO:0000256" key="1">
    <source>
        <dbReference type="ARBA" id="ARBA00006315"/>
    </source>
</evidence>
<name>A0A7C4M271_UNCC3</name>
<feature type="transmembrane region" description="Helical" evidence="3">
    <location>
        <begin position="331"/>
        <end position="351"/>
    </location>
</feature>
<dbReference type="AlphaFoldDB" id="A0A7C4M271"/>
<keyword evidence="3" id="KW-0472">Membrane</keyword>
<feature type="transmembrane region" description="Helical" evidence="3">
    <location>
        <begin position="109"/>
        <end position="128"/>
    </location>
</feature>
<protein>
    <recommendedName>
        <fullName evidence="2">MEMO1 family protein ENT43_03465</fullName>
    </recommendedName>
</protein>
<dbReference type="EMBL" id="DSYQ01000017">
    <property type="protein sequence ID" value="HGT71291.1"/>
    <property type="molecule type" value="Genomic_DNA"/>
</dbReference>
<feature type="transmembrane region" description="Helical" evidence="3">
    <location>
        <begin position="137"/>
        <end position="154"/>
    </location>
</feature>
<dbReference type="Pfam" id="PF01875">
    <property type="entry name" value="Memo"/>
    <property type="match status" value="1"/>
</dbReference>
<gene>
    <name evidence="5" type="primary">amrB</name>
    <name evidence="5" type="ORF">ENT43_03465</name>
</gene>
<evidence type="ECO:0000256" key="2">
    <source>
        <dbReference type="HAMAP-Rule" id="MF_00055"/>
    </source>
</evidence>
<feature type="transmembrane region" description="Helical" evidence="3">
    <location>
        <begin position="21"/>
        <end position="39"/>
    </location>
</feature>
<dbReference type="HAMAP" id="MF_00055">
    <property type="entry name" value="MEMO1"/>
    <property type="match status" value="1"/>
</dbReference>
<feature type="transmembrane region" description="Helical" evidence="3">
    <location>
        <begin position="160"/>
        <end position="180"/>
    </location>
</feature>
<comment type="caution">
    <text evidence="5">The sequence shown here is derived from an EMBL/GenBank/DDBJ whole genome shotgun (WGS) entry which is preliminary data.</text>
</comment>
<proteinExistence type="inferred from homology"/>
<feature type="transmembrane region" description="Helical" evidence="3">
    <location>
        <begin position="300"/>
        <end position="319"/>
    </location>
</feature>
<accession>A0A7C4M271</accession>